<feature type="region of interest" description="Disordered" evidence="1">
    <location>
        <begin position="281"/>
        <end position="307"/>
    </location>
</feature>
<accession>A0A183SHG8</accession>
<feature type="region of interest" description="Disordered" evidence="1">
    <location>
        <begin position="704"/>
        <end position="723"/>
    </location>
</feature>
<feature type="compositionally biased region" description="Low complexity" evidence="1">
    <location>
        <begin position="204"/>
        <end position="220"/>
    </location>
</feature>
<evidence type="ECO:0000313" key="2">
    <source>
        <dbReference type="WBParaSite" id="SSLN_0000377801-mRNA-1"/>
    </source>
</evidence>
<feature type="compositionally biased region" description="Low complexity" evidence="1">
    <location>
        <begin position="153"/>
        <end position="162"/>
    </location>
</feature>
<feature type="compositionally biased region" description="Basic and acidic residues" evidence="1">
    <location>
        <begin position="142"/>
        <end position="152"/>
    </location>
</feature>
<evidence type="ECO:0000256" key="1">
    <source>
        <dbReference type="SAM" id="MobiDB-lite"/>
    </source>
</evidence>
<feature type="compositionally biased region" description="Polar residues" evidence="1">
    <location>
        <begin position="288"/>
        <end position="298"/>
    </location>
</feature>
<feature type="region of interest" description="Disordered" evidence="1">
    <location>
        <begin position="441"/>
        <end position="463"/>
    </location>
</feature>
<proteinExistence type="predicted"/>
<feature type="compositionally biased region" description="Basic residues" evidence="1">
    <location>
        <begin position="221"/>
        <end position="230"/>
    </location>
</feature>
<name>A0A183SHG8_SCHSO</name>
<feature type="region of interest" description="Disordered" evidence="1">
    <location>
        <begin position="142"/>
        <end position="239"/>
    </location>
</feature>
<dbReference type="WBParaSite" id="SSLN_0000377801-mRNA-1">
    <property type="protein sequence ID" value="SSLN_0000377801-mRNA-1"/>
    <property type="gene ID" value="SSLN_0000377801"/>
</dbReference>
<dbReference type="AlphaFoldDB" id="A0A183SHG8"/>
<reference evidence="2" key="1">
    <citation type="submission" date="2016-06" db="UniProtKB">
        <authorList>
            <consortium name="WormBaseParasite"/>
        </authorList>
    </citation>
    <scope>IDENTIFICATION</scope>
</reference>
<organism evidence="2">
    <name type="scientific">Schistocephalus solidus</name>
    <name type="common">Tapeworm</name>
    <dbReference type="NCBI Taxonomy" id="70667"/>
    <lineage>
        <taxon>Eukaryota</taxon>
        <taxon>Metazoa</taxon>
        <taxon>Spiralia</taxon>
        <taxon>Lophotrochozoa</taxon>
        <taxon>Platyhelminthes</taxon>
        <taxon>Cestoda</taxon>
        <taxon>Eucestoda</taxon>
        <taxon>Diphyllobothriidea</taxon>
        <taxon>Diphyllobothriidae</taxon>
        <taxon>Schistocephalus</taxon>
    </lineage>
</organism>
<protein>
    <submittedName>
        <fullName evidence="2">[Histone H3]-lysine(4) N-trimethyltransferase</fullName>
    </submittedName>
</protein>
<dbReference type="PANTHER" id="PTHR47331">
    <property type="entry name" value="PHD-TYPE DOMAIN-CONTAINING PROTEIN"/>
    <property type="match status" value="1"/>
</dbReference>
<sequence length="787" mass="86919">LDVDLIRARVSRVVFYLQVTEADVVVPLIMGLCLGILHSQITSAHGSHGSISTAGPSAVTVGAADVALASVNGANTVTAAGASAQGNTSGTAEAFLCDQSCLSNCYAGRVSDSIEAFNAQASSSSSKLKKWRCRVSEKSGHKCSVHIKDKPKASATSSSSSSHPLVESENLCDADERANEADEDSCAEENKHYQSNRPSDGDLQLSQAQQQQQQVQTSSKSRSHFLHSRNRKQELSGDALLREAPPDESAVFSRQITQLPSAGHDADVESDFYDLEAKRGDDAEKTGTSENGSFTGVINATDGDAPDPWPIRIKKKRNHVFGTPLVTGSCLRKRSNSLSPGFCFSKFTATTERLSKTVLSLNGRPKEFSVPPPPEDVLQHFKEAKFRGVPDPEVFAEYFEQPNRSPKKLPDLDRQKGLITKPSAGTKLGKKTIDAFKISEGSKRSSEKLQPSSHKKAEFKSERSVRQHAVLPAATKTFIKLGSGSCSIRRNNAALKAFKIAQLNEKRVRREVKLESAILDAESKTELARVEAEAESDVDLGEDVDTVKSLERIARLAQYFKECTFEVYLESKVEDPRQRLLYLTHFCRADARVAMEECVVFPSSVAYKRAREIIEDLFGQSHIVARSLLERLFSQARQTTHTAKSLSDLYIKMKCCEIAPMLMNYVSDLHSLSVLEDPNFTDLTEFVKTRSRIARSRFGQLAREEEARDRQNHSNNTVQRQRGEDHATFLAFSGAASGRQPRFICSQIHEVASYPRLLSMSVADRWNCIRENKACFVCLDKTHFANV</sequence>